<dbReference type="RefSeq" id="WP_234801581.1">
    <property type="nucleotide sequence ID" value="NZ_JACIED010000003.1"/>
</dbReference>
<dbReference type="Pfam" id="PF00496">
    <property type="entry name" value="SBP_bac_5"/>
    <property type="match status" value="1"/>
</dbReference>
<evidence type="ECO:0000256" key="2">
    <source>
        <dbReference type="ARBA" id="ARBA00005695"/>
    </source>
</evidence>
<evidence type="ECO:0000313" key="4">
    <source>
        <dbReference type="EMBL" id="MBB4008552.1"/>
    </source>
</evidence>
<feature type="domain" description="Solute-binding protein family 5" evidence="3">
    <location>
        <begin position="101"/>
        <end position="508"/>
    </location>
</feature>
<dbReference type="Proteomes" id="UP000544107">
    <property type="component" value="Unassembled WGS sequence"/>
</dbReference>
<proteinExistence type="inferred from homology"/>
<name>A0A7W6MUQ1_9HYPH</name>
<protein>
    <submittedName>
        <fullName evidence="4">Peptide/nickel transport system substrate-binding protein</fullName>
    </submittedName>
</protein>
<evidence type="ECO:0000256" key="1">
    <source>
        <dbReference type="ARBA" id="ARBA00004418"/>
    </source>
</evidence>
<dbReference type="SUPFAM" id="SSF53850">
    <property type="entry name" value="Periplasmic binding protein-like II"/>
    <property type="match status" value="1"/>
</dbReference>
<reference evidence="4 5" key="1">
    <citation type="submission" date="2020-08" db="EMBL/GenBank/DDBJ databases">
        <title>Genomic Encyclopedia of Type Strains, Phase IV (KMG-IV): sequencing the most valuable type-strain genomes for metagenomic binning, comparative biology and taxonomic classification.</title>
        <authorList>
            <person name="Goeker M."/>
        </authorList>
    </citation>
    <scope>NUCLEOTIDE SEQUENCE [LARGE SCALE GENOMIC DNA]</scope>
    <source>
        <strain evidence="4 5">DSM 100021</strain>
    </source>
</reference>
<dbReference type="Gene3D" id="3.10.105.10">
    <property type="entry name" value="Dipeptide-binding Protein, Domain 3"/>
    <property type="match status" value="1"/>
</dbReference>
<dbReference type="EMBL" id="JACIED010000003">
    <property type="protein sequence ID" value="MBB4008552.1"/>
    <property type="molecule type" value="Genomic_DNA"/>
</dbReference>
<evidence type="ECO:0000259" key="3">
    <source>
        <dbReference type="Pfam" id="PF00496"/>
    </source>
</evidence>
<dbReference type="Gene3D" id="3.40.190.10">
    <property type="entry name" value="Periplasmic binding protein-like II"/>
    <property type="match status" value="1"/>
</dbReference>
<dbReference type="InterPro" id="IPR039424">
    <property type="entry name" value="SBP_5"/>
</dbReference>
<dbReference type="InterPro" id="IPR000914">
    <property type="entry name" value="SBP_5_dom"/>
</dbReference>
<gene>
    <name evidence="4" type="ORF">GGQ71_002832</name>
</gene>
<organism evidence="4 5">
    <name type="scientific">Allorhizobium taibaishanense</name>
    <dbReference type="NCBI Taxonomy" id="887144"/>
    <lineage>
        <taxon>Bacteria</taxon>
        <taxon>Pseudomonadati</taxon>
        <taxon>Pseudomonadota</taxon>
        <taxon>Alphaproteobacteria</taxon>
        <taxon>Hyphomicrobiales</taxon>
        <taxon>Rhizobiaceae</taxon>
        <taxon>Rhizobium/Agrobacterium group</taxon>
        <taxon>Allorhizobium</taxon>
    </lineage>
</organism>
<dbReference type="PANTHER" id="PTHR30290">
    <property type="entry name" value="PERIPLASMIC BINDING COMPONENT OF ABC TRANSPORTER"/>
    <property type="match status" value="1"/>
</dbReference>
<comment type="caution">
    <text evidence="4">The sequence shown here is derived from an EMBL/GenBank/DDBJ whole genome shotgun (WGS) entry which is preliminary data.</text>
</comment>
<dbReference type="CDD" id="cd08500">
    <property type="entry name" value="PBP2_NikA_DppA_OppA_like_4"/>
    <property type="match status" value="1"/>
</dbReference>
<dbReference type="GO" id="GO:1904680">
    <property type="term" value="F:peptide transmembrane transporter activity"/>
    <property type="evidence" value="ECO:0007669"/>
    <property type="project" value="TreeGrafter"/>
</dbReference>
<comment type="subcellular location">
    <subcellularLocation>
        <location evidence="1">Periplasm</location>
    </subcellularLocation>
</comment>
<sequence length="634" mass="70933">MMQKSVLKWVGGGFGVMLSLTNAYAFGEAPMLKSQVDAGKLPPVEQRLPKKPAIIPVYSEIGTYGGTLRRAYSGIGDRMGATKLVEERALKLQQTLDGKVELVPRFVESWSANADSTEFTFTLLDGMKWSDGVPVTTEDVKFWYEDLFLNPDVNPNPPGFLFSDGKPMKLDIVDAHTFKVSFAKPYALFPYVLAVQSTGWPGLDKPSFIQPAHYLKQFLPKYSTPEALNAIVKAKGVPDWRALWDLKGVIQAWWLNPDLPVVTAWKVVTPPPASTIVFERNPYYWATDKAGNQLPYIDRIEAKIFQDHQAVGLMIVQGQIDFQSRFVEARDYPLLKENEKAGNYTVHPWKSGENLAIIPNINDTNEVKRKLFDDIRFREALSISIDREAVNETVFSGLATPRAAAPAKGSPYYDPEFEKKWTELDTDRANKLLDEIGLKKGADGFRTGPDGKRLSLVIQTIDENIPPEMVEVIRQGWQQIGIEGLIRSVDETASLQHIKTGDFDIATAYADRLLMPQADPTLLLGRESYANAYFEWFNSNGKAGTEPPKDHPIRKLFAAWTAASSSKTVDEANMHMKEMLDVMKANVWMIGIVGESVTPFVVSNKIGNFPDVMTNEEALRNEGNAIPAQLYFKK</sequence>
<dbReference type="PANTHER" id="PTHR30290:SF62">
    <property type="entry name" value="OLIGOPEPTIDE ABC TRANSPORTER, PERIPLASMIC OLIGOPEPTIDE-BINDING PROTEIN"/>
    <property type="match status" value="1"/>
</dbReference>
<evidence type="ECO:0000313" key="5">
    <source>
        <dbReference type="Proteomes" id="UP000544107"/>
    </source>
</evidence>
<accession>A0A7W6MUQ1</accession>
<dbReference type="AlphaFoldDB" id="A0A7W6MUQ1"/>
<comment type="similarity">
    <text evidence="2">Belongs to the bacterial solute-binding protein 5 family.</text>
</comment>
<dbReference type="GO" id="GO:0015833">
    <property type="term" value="P:peptide transport"/>
    <property type="evidence" value="ECO:0007669"/>
    <property type="project" value="TreeGrafter"/>
</dbReference>